<proteinExistence type="predicted"/>
<dbReference type="Proteomes" id="UP000240542">
    <property type="component" value="Unassembled WGS sequence"/>
</dbReference>
<keyword evidence="2" id="KW-1185">Reference proteome</keyword>
<evidence type="ECO:0000313" key="2">
    <source>
        <dbReference type="Proteomes" id="UP000240542"/>
    </source>
</evidence>
<dbReference type="EMBL" id="PYGA01000012">
    <property type="protein sequence ID" value="PSK96145.1"/>
    <property type="molecule type" value="Genomic_DNA"/>
</dbReference>
<organism evidence="1 2">
    <name type="scientific">Murinocardiopsis flavida</name>
    <dbReference type="NCBI Taxonomy" id="645275"/>
    <lineage>
        <taxon>Bacteria</taxon>
        <taxon>Bacillati</taxon>
        <taxon>Actinomycetota</taxon>
        <taxon>Actinomycetes</taxon>
        <taxon>Streptosporangiales</taxon>
        <taxon>Nocardiopsidaceae</taxon>
        <taxon>Murinocardiopsis</taxon>
    </lineage>
</organism>
<evidence type="ECO:0000313" key="1">
    <source>
        <dbReference type="EMBL" id="PSK96145.1"/>
    </source>
</evidence>
<dbReference type="RefSeq" id="WP_106584093.1">
    <property type="nucleotide sequence ID" value="NZ_PYGA01000012.1"/>
</dbReference>
<sequence length="159" mass="17608">MATTQNPPWEHDLDVRFGSEALADVYTDARCLDQPGLDEASLTDSLHRRFEVALKSRDGDGAFAGAGTARVMAVHTRHRSRCRIAGEIAEGDILTLTIRVETIPPGTANRTVYEALTEAVETTTVPARIISSPYVVHVGFRAEHDQPDFPHWTDPWWNA</sequence>
<name>A0A2P8DG01_9ACTN</name>
<reference evidence="1 2" key="1">
    <citation type="submission" date="2018-03" db="EMBL/GenBank/DDBJ databases">
        <title>Genomic Encyclopedia of Archaeal and Bacterial Type Strains, Phase II (KMG-II): from individual species to whole genera.</title>
        <authorList>
            <person name="Goeker M."/>
        </authorList>
    </citation>
    <scope>NUCLEOTIDE SEQUENCE [LARGE SCALE GENOMIC DNA]</scope>
    <source>
        <strain evidence="1 2">DSM 45312</strain>
    </source>
</reference>
<protein>
    <submittedName>
        <fullName evidence="1">Uncharacterized protein</fullName>
    </submittedName>
</protein>
<gene>
    <name evidence="1" type="ORF">CLV63_11227</name>
</gene>
<dbReference type="AlphaFoldDB" id="A0A2P8DG01"/>
<accession>A0A2P8DG01</accession>
<comment type="caution">
    <text evidence="1">The sequence shown here is derived from an EMBL/GenBank/DDBJ whole genome shotgun (WGS) entry which is preliminary data.</text>
</comment>